<reference evidence="2" key="2">
    <citation type="submission" date="2023-01" db="EMBL/GenBank/DDBJ databases">
        <authorList>
            <person name="Sun Q."/>
            <person name="Evtushenko L."/>
        </authorList>
    </citation>
    <scope>NUCLEOTIDE SEQUENCE</scope>
    <source>
        <strain evidence="2">VKM Ac-1321</strain>
    </source>
</reference>
<keyword evidence="1" id="KW-0472">Membrane</keyword>
<proteinExistence type="predicted"/>
<name>A0A9W6KUT5_9ACTN</name>
<keyword evidence="3" id="KW-1185">Reference proteome</keyword>
<accession>A0A9W6KUT5</accession>
<dbReference type="EMBL" id="BSFP01000064">
    <property type="protein sequence ID" value="GLL05859.1"/>
    <property type="molecule type" value="Genomic_DNA"/>
</dbReference>
<protein>
    <submittedName>
        <fullName evidence="2">Uncharacterized protein</fullName>
    </submittedName>
</protein>
<evidence type="ECO:0000313" key="2">
    <source>
        <dbReference type="EMBL" id="GLL05859.1"/>
    </source>
</evidence>
<dbReference type="Proteomes" id="UP001143480">
    <property type="component" value="Unassembled WGS sequence"/>
</dbReference>
<feature type="transmembrane region" description="Helical" evidence="1">
    <location>
        <begin position="209"/>
        <end position="231"/>
    </location>
</feature>
<keyword evidence="1" id="KW-1133">Transmembrane helix</keyword>
<comment type="caution">
    <text evidence="2">The sequence shown here is derived from an EMBL/GenBank/DDBJ whole genome shotgun (WGS) entry which is preliminary data.</text>
</comment>
<feature type="transmembrane region" description="Helical" evidence="1">
    <location>
        <begin position="45"/>
        <end position="65"/>
    </location>
</feature>
<feature type="transmembrane region" description="Helical" evidence="1">
    <location>
        <begin position="278"/>
        <end position="299"/>
    </location>
</feature>
<sequence>MQVLKLHRPLIVVAGLMIVIALAALIGIVADDRTLVGVPIWIKPFKFAVSIAIYATTIAWLLPLLERRRRAGWWLGAIIAATMLVEMMIIVGQAARGHQSHFNNQTPLDAALFGIMGATIAVAWVCTLLIAILLLIQRLPDRASALAVRMGIIVALGGMFVGFLMTLPTSAQLATGNPTIIGAHSVGVADGGPGLPLVNWSTTGGDLRAGHFIGMHALQALPLFAFALVLAGRRIERLRSDRVRTRLIGVFGLLYAGLTVLITWQALRGQPLIHPDGLTLGALAVLLVLTAVGAVWATVPVAPAAQKVAA</sequence>
<dbReference type="AlphaFoldDB" id="A0A9W6KUT5"/>
<gene>
    <name evidence="2" type="ORF">GCM10017581_076070</name>
</gene>
<feature type="transmembrane region" description="Helical" evidence="1">
    <location>
        <begin position="12"/>
        <end position="30"/>
    </location>
</feature>
<evidence type="ECO:0000256" key="1">
    <source>
        <dbReference type="SAM" id="Phobius"/>
    </source>
</evidence>
<feature type="transmembrane region" description="Helical" evidence="1">
    <location>
        <begin position="243"/>
        <end position="266"/>
    </location>
</feature>
<dbReference type="RefSeq" id="WP_261960839.1">
    <property type="nucleotide sequence ID" value="NZ_BAAAXA010000001.1"/>
</dbReference>
<feature type="transmembrane region" description="Helical" evidence="1">
    <location>
        <begin position="111"/>
        <end position="136"/>
    </location>
</feature>
<evidence type="ECO:0000313" key="3">
    <source>
        <dbReference type="Proteomes" id="UP001143480"/>
    </source>
</evidence>
<organism evidence="2 3">
    <name type="scientific">Dactylosporangium matsuzakiense</name>
    <dbReference type="NCBI Taxonomy" id="53360"/>
    <lineage>
        <taxon>Bacteria</taxon>
        <taxon>Bacillati</taxon>
        <taxon>Actinomycetota</taxon>
        <taxon>Actinomycetes</taxon>
        <taxon>Micromonosporales</taxon>
        <taxon>Micromonosporaceae</taxon>
        <taxon>Dactylosporangium</taxon>
    </lineage>
</organism>
<keyword evidence="1" id="KW-0812">Transmembrane</keyword>
<feature type="transmembrane region" description="Helical" evidence="1">
    <location>
        <begin position="148"/>
        <end position="167"/>
    </location>
</feature>
<feature type="transmembrane region" description="Helical" evidence="1">
    <location>
        <begin position="72"/>
        <end position="91"/>
    </location>
</feature>
<reference evidence="2" key="1">
    <citation type="journal article" date="2014" name="Int. J. Syst. Evol. Microbiol.">
        <title>Complete genome sequence of Corynebacterium casei LMG S-19264T (=DSM 44701T), isolated from a smear-ripened cheese.</title>
        <authorList>
            <consortium name="US DOE Joint Genome Institute (JGI-PGF)"/>
            <person name="Walter F."/>
            <person name="Albersmeier A."/>
            <person name="Kalinowski J."/>
            <person name="Ruckert C."/>
        </authorList>
    </citation>
    <scope>NUCLEOTIDE SEQUENCE</scope>
    <source>
        <strain evidence="2">VKM Ac-1321</strain>
    </source>
</reference>